<gene>
    <name evidence="1" type="ORF">RSE6_03504</name>
</gene>
<accession>A0A1E1M2Y2</accession>
<organism evidence="1 2">
    <name type="scientific">Rhynchosporium secalis</name>
    <name type="common">Barley scald fungus</name>
    <dbReference type="NCBI Taxonomy" id="38038"/>
    <lineage>
        <taxon>Eukaryota</taxon>
        <taxon>Fungi</taxon>
        <taxon>Dikarya</taxon>
        <taxon>Ascomycota</taxon>
        <taxon>Pezizomycotina</taxon>
        <taxon>Leotiomycetes</taxon>
        <taxon>Helotiales</taxon>
        <taxon>Ploettnerulaceae</taxon>
        <taxon>Rhynchosporium</taxon>
    </lineage>
</organism>
<sequence length="185" mass="20372">MGPSYFVLLKRGPSHGEYLLREKSLPEYLITQFGRELGKEVESACGTKSVILSIVVYCAKWAPVRSRRLFCHHLREGKSSGKTLYCEGSKGEADKKCTLVELIASESLIGVANIVFNTWSALSVSKRVLKDGADSIRVSYQACLPWNNGNNQSGLIIVVELDRIILHSLESLPIVTPSLNIPSAH</sequence>
<evidence type="ECO:0000313" key="1">
    <source>
        <dbReference type="EMBL" id="CZT43460.1"/>
    </source>
</evidence>
<name>A0A1E1M2Y2_RHYSE</name>
<evidence type="ECO:0000313" key="2">
    <source>
        <dbReference type="Proteomes" id="UP000177625"/>
    </source>
</evidence>
<dbReference type="AlphaFoldDB" id="A0A1E1M2Y2"/>
<protein>
    <submittedName>
        <fullName evidence="1">Uncharacterized protein</fullName>
    </submittedName>
</protein>
<dbReference type="EMBL" id="FJVC01000131">
    <property type="protein sequence ID" value="CZT43460.1"/>
    <property type="molecule type" value="Genomic_DNA"/>
</dbReference>
<proteinExistence type="predicted"/>
<reference evidence="2" key="1">
    <citation type="submission" date="2016-03" db="EMBL/GenBank/DDBJ databases">
        <authorList>
            <person name="Guldener U."/>
        </authorList>
    </citation>
    <scope>NUCLEOTIDE SEQUENCE [LARGE SCALE GENOMIC DNA]</scope>
</reference>
<keyword evidence="2" id="KW-1185">Reference proteome</keyword>
<dbReference type="Proteomes" id="UP000177625">
    <property type="component" value="Unassembled WGS sequence"/>
</dbReference>